<name>A0A699H3J3_TANCI</name>
<dbReference type="EMBL" id="BKCJ010099166">
    <property type="protein sequence ID" value="GEX27896.1"/>
    <property type="molecule type" value="Genomic_DNA"/>
</dbReference>
<dbReference type="PANTHER" id="PTHR45023">
    <property type="match status" value="1"/>
</dbReference>
<dbReference type="PANTHER" id="PTHR45023:SF14">
    <property type="entry name" value="GLUTATHIONE TRANSFERASE"/>
    <property type="match status" value="1"/>
</dbReference>
<evidence type="ECO:0000256" key="1">
    <source>
        <dbReference type="SAM" id="MobiDB-lite"/>
    </source>
</evidence>
<organism evidence="2">
    <name type="scientific">Tanacetum cinerariifolium</name>
    <name type="common">Dalmatian daisy</name>
    <name type="synonym">Chrysanthemum cinerariifolium</name>
    <dbReference type="NCBI Taxonomy" id="118510"/>
    <lineage>
        <taxon>Eukaryota</taxon>
        <taxon>Viridiplantae</taxon>
        <taxon>Streptophyta</taxon>
        <taxon>Embryophyta</taxon>
        <taxon>Tracheophyta</taxon>
        <taxon>Spermatophyta</taxon>
        <taxon>Magnoliopsida</taxon>
        <taxon>eudicotyledons</taxon>
        <taxon>Gunneridae</taxon>
        <taxon>Pentapetalae</taxon>
        <taxon>asterids</taxon>
        <taxon>campanulids</taxon>
        <taxon>Asterales</taxon>
        <taxon>Asteraceae</taxon>
        <taxon>Asteroideae</taxon>
        <taxon>Anthemideae</taxon>
        <taxon>Anthemidinae</taxon>
        <taxon>Tanacetum</taxon>
    </lineage>
</organism>
<sequence length="121" mass="14102">MLTSKWHTLNHNCQKFNAIFKRRVRLGKSEENDLDVMKRAKATYRDENKGTPFVQEDAWEILRSHAKRDAPDPVDLIEGGVSGEGHEELFVEYARPHPPGPGRSTRPSKKQIRYHDEHREK</sequence>
<comment type="caution">
    <text evidence="2">The sequence shown here is derived from an EMBL/GenBank/DDBJ whole genome shotgun (WGS) entry which is preliminary data.</text>
</comment>
<proteinExistence type="predicted"/>
<feature type="region of interest" description="Disordered" evidence="1">
    <location>
        <begin position="87"/>
        <end position="121"/>
    </location>
</feature>
<reference evidence="2" key="1">
    <citation type="journal article" date="2019" name="Sci. Rep.">
        <title>Draft genome of Tanacetum cinerariifolium, the natural source of mosquito coil.</title>
        <authorList>
            <person name="Yamashiro T."/>
            <person name="Shiraishi A."/>
            <person name="Satake H."/>
            <person name="Nakayama K."/>
        </authorList>
    </citation>
    <scope>NUCLEOTIDE SEQUENCE</scope>
</reference>
<protein>
    <submittedName>
        <fullName evidence="2">Endopeptidase, NLPC/P60 domain, LRAT-like domain protein</fullName>
    </submittedName>
</protein>
<evidence type="ECO:0000313" key="2">
    <source>
        <dbReference type="EMBL" id="GEX27896.1"/>
    </source>
</evidence>
<gene>
    <name evidence="2" type="ORF">Tci_299871</name>
</gene>
<dbReference type="AlphaFoldDB" id="A0A699H3J3"/>
<accession>A0A699H3J3</accession>